<dbReference type="STRING" id="350058.Mvan_5125"/>
<protein>
    <submittedName>
        <fullName evidence="2">Uncharacterized protein</fullName>
    </submittedName>
</protein>
<proteinExistence type="predicted"/>
<dbReference type="Proteomes" id="UP000009159">
    <property type="component" value="Chromosome"/>
</dbReference>
<evidence type="ECO:0000256" key="1">
    <source>
        <dbReference type="SAM" id="Phobius"/>
    </source>
</evidence>
<feature type="transmembrane region" description="Helical" evidence="1">
    <location>
        <begin position="84"/>
        <end position="107"/>
    </location>
</feature>
<keyword evidence="1" id="KW-0472">Membrane</keyword>
<keyword evidence="1" id="KW-0812">Transmembrane</keyword>
<gene>
    <name evidence="2" type="ordered locus">Mvan_5125</name>
</gene>
<accession>A1TFE6</accession>
<dbReference type="KEGG" id="mva:Mvan_5125"/>
<dbReference type="EMBL" id="CP000511">
    <property type="protein sequence ID" value="ABM15896.1"/>
    <property type="molecule type" value="Genomic_DNA"/>
</dbReference>
<dbReference type="HOGENOM" id="CLU_094188_0_0_11"/>
<feature type="transmembrane region" description="Helical" evidence="1">
    <location>
        <begin position="34"/>
        <end position="57"/>
    </location>
</feature>
<organism evidence="2 3">
    <name type="scientific">Mycolicibacterium vanbaalenii (strain DSM 7251 / JCM 13017 / BCRC 16820 / KCTC 9966 / NRRL B-24157 / PYR-1)</name>
    <name type="common">Mycobacterium vanbaalenii</name>
    <dbReference type="NCBI Taxonomy" id="350058"/>
    <lineage>
        <taxon>Bacteria</taxon>
        <taxon>Bacillati</taxon>
        <taxon>Actinomycetota</taxon>
        <taxon>Actinomycetes</taxon>
        <taxon>Mycobacteriales</taxon>
        <taxon>Mycobacteriaceae</taxon>
        <taxon>Mycolicibacterium</taxon>
    </lineage>
</organism>
<evidence type="ECO:0000313" key="2">
    <source>
        <dbReference type="EMBL" id="ABM15896.1"/>
    </source>
</evidence>
<name>A1TFE6_MYCVP</name>
<keyword evidence="1" id="KW-1133">Transmembrane helix</keyword>
<dbReference type="AlphaFoldDB" id="A1TFE6"/>
<evidence type="ECO:0000313" key="3">
    <source>
        <dbReference type="Proteomes" id="UP000009159"/>
    </source>
</evidence>
<dbReference type="eggNOG" id="ENOG5031VYV">
    <property type="taxonomic scope" value="Bacteria"/>
</dbReference>
<feature type="transmembrane region" description="Helical" evidence="1">
    <location>
        <begin position="119"/>
        <end position="139"/>
    </location>
</feature>
<keyword evidence="3" id="KW-1185">Reference proteome</keyword>
<reference evidence="2" key="1">
    <citation type="submission" date="2006-12" db="EMBL/GenBank/DDBJ databases">
        <title>Complete sequence of Mycobacterium vanbaalenii PYR-1.</title>
        <authorList>
            <consortium name="US DOE Joint Genome Institute"/>
            <person name="Copeland A."/>
            <person name="Lucas S."/>
            <person name="Lapidus A."/>
            <person name="Barry K."/>
            <person name="Detter J.C."/>
            <person name="Glavina del Rio T."/>
            <person name="Hammon N."/>
            <person name="Israni S."/>
            <person name="Dalin E."/>
            <person name="Tice H."/>
            <person name="Pitluck S."/>
            <person name="Singan V."/>
            <person name="Schmutz J."/>
            <person name="Larimer F."/>
            <person name="Land M."/>
            <person name="Hauser L."/>
            <person name="Kyrpides N."/>
            <person name="Anderson I.J."/>
            <person name="Miller C."/>
            <person name="Richardson P."/>
        </authorList>
    </citation>
    <scope>NUCLEOTIDE SEQUENCE [LARGE SCALE GENOMIC DNA]</scope>
    <source>
        <strain evidence="2">PYR-1</strain>
    </source>
</reference>
<sequence length="243" mass="26273">MKPLSAVAVVAVLFGGLGSFCIMWVVRLLQQGRYASMVVAVGFAVFAFSVLAMRVIVAAGKVAPRVEYGGGGTLLRPDPTVDRISLIGLLAALATLLLYGVVASFGIAGLPGLAGDQRWLGLASIAAAILGLPSLRRVAGQRGMSYLRLTAAGYEYSDAWSRTETEWDELSDISDRPTHKPWLLIAGSTYLTTSDGRSRTLASDWYTPGGRAVRKLVRFYWRHPECRGELTDARAARRLADPW</sequence>